<evidence type="ECO:0000313" key="3">
    <source>
        <dbReference type="Proteomes" id="UP000886886"/>
    </source>
</evidence>
<accession>A0A9D1D0G8</accession>
<reference evidence="2" key="2">
    <citation type="journal article" date="2021" name="PeerJ">
        <title>Extensive microbial diversity within the chicken gut microbiome revealed by metagenomics and culture.</title>
        <authorList>
            <person name="Gilroy R."/>
            <person name="Ravi A."/>
            <person name="Getino M."/>
            <person name="Pursley I."/>
            <person name="Horton D.L."/>
            <person name="Alikhan N.F."/>
            <person name="Baker D."/>
            <person name="Gharbi K."/>
            <person name="Hall N."/>
            <person name="Watson M."/>
            <person name="Adriaenssens E.M."/>
            <person name="Foster-Nyarko E."/>
            <person name="Jarju S."/>
            <person name="Secka A."/>
            <person name="Antonio M."/>
            <person name="Oren A."/>
            <person name="Chaudhuri R.R."/>
            <person name="La Ragione R."/>
            <person name="Hildebrand F."/>
            <person name="Pallen M.J."/>
        </authorList>
    </citation>
    <scope>NUCLEOTIDE SEQUENCE</scope>
    <source>
        <strain evidence="2">ChiSjej3B21-11622</strain>
    </source>
</reference>
<dbReference type="Proteomes" id="UP000886886">
    <property type="component" value="Unassembled WGS sequence"/>
</dbReference>
<feature type="domain" description="Amidohydrolase-related" evidence="1">
    <location>
        <begin position="5"/>
        <end position="245"/>
    </location>
</feature>
<sequence>MFGECHAHLFMNGYDYRKAVALHKGHVAEDVIRGYLSEYQRRGITFIREGGDDLGVSSLVKRIAGEYGIDYRSPVFAIHKNHHYGGIVGKGFDTMEEYRELVMEAIRRGADFIKIMLSGLVDFDQYGVITSSPLTYEEMREMVAIAHQEGLSVMAHVNGAEPVRLAAMAGVDSIEHGRYLGEESLQAMKEHHTLWVPTLVTVKNLIGCDRYPKEVVEQIYQSDRDHVKQAKRMGVQMALGSDAGAYLVPHGKGIQDEYRAFQEILGAGSELDAYLQSGEEAIRERFQRGGVLQ</sequence>
<gene>
    <name evidence="2" type="ORF">IAB26_07910</name>
</gene>
<dbReference type="EMBL" id="DVFT01000120">
    <property type="protein sequence ID" value="HIQ96471.1"/>
    <property type="molecule type" value="Genomic_DNA"/>
</dbReference>
<dbReference type="PANTHER" id="PTHR43135">
    <property type="entry name" value="ALPHA-D-RIBOSE 1-METHYLPHOSPHONATE 5-TRIPHOSPHATE DIPHOSPHATASE"/>
    <property type="match status" value="1"/>
</dbReference>
<dbReference type="InterPro" id="IPR032466">
    <property type="entry name" value="Metal_Hydrolase"/>
</dbReference>
<organism evidence="2 3">
    <name type="scientific">Candidatus Limivivens merdigallinarum</name>
    <dbReference type="NCBI Taxonomy" id="2840859"/>
    <lineage>
        <taxon>Bacteria</taxon>
        <taxon>Bacillati</taxon>
        <taxon>Bacillota</taxon>
        <taxon>Clostridia</taxon>
        <taxon>Lachnospirales</taxon>
        <taxon>Lachnospiraceae</taxon>
        <taxon>Lachnospiraceae incertae sedis</taxon>
        <taxon>Candidatus Limivivens</taxon>
    </lineage>
</organism>
<dbReference type="Gene3D" id="3.20.20.140">
    <property type="entry name" value="Metal-dependent hydrolases"/>
    <property type="match status" value="1"/>
</dbReference>
<reference evidence="2" key="1">
    <citation type="submission" date="2020-10" db="EMBL/GenBank/DDBJ databases">
        <authorList>
            <person name="Gilroy R."/>
        </authorList>
    </citation>
    <scope>NUCLEOTIDE SEQUENCE</scope>
    <source>
        <strain evidence="2">ChiSjej3B21-11622</strain>
    </source>
</reference>
<evidence type="ECO:0000259" key="1">
    <source>
        <dbReference type="Pfam" id="PF01979"/>
    </source>
</evidence>
<protein>
    <submittedName>
        <fullName evidence="2">Amidohydrolase family protein</fullName>
    </submittedName>
</protein>
<dbReference type="AlphaFoldDB" id="A0A9D1D0G8"/>
<evidence type="ECO:0000313" key="2">
    <source>
        <dbReference type="EMBL" id="HIQ96471.1"/>
    </source>
</evidence>
<dbReference type="PANTHER" id="PTHR43135:SF3">
    <property type="entry name" value="ALPHA-D-RIBOSE 1-METHYLPHOSPHONATE 5-TRIPHOSPHATE DIPHOSPHATASE"/>
    <property type="match status" value="1"/>
</dbReference>
<name>A0A9D1D0G8_9FIRM</name>
<dbReference type="SUPFAM" id="SSF51556">
    <property type="entry name" value="Metallo-dependent hydrolases"/>
    <property type="match status" value="1"/>
</dbReference>
<proteinExistence type="predicted"/>
<dbReference type="InterPro" id="IPR006680">
    <property type="entry name" value="Amidohydro-rel"/>
</dbReference>
<dbReference type="Pfam" id="PF01979">
    <property type="entry name" value="Amidohydro_1"/>
    <property type="match status" value="1"/>
</dbReference>
<comment type="caution">
    <text evidence="2">The sequence shown here is derived from an EMBL/GenBank/DDBJ whole genome shotgun (WGS) entry which is preliminary data.</text>
</comment>
<dbReference type="InterPro" id="IPR051781">
    <property type="entry name" value="Metallo-dep_Hydrolase"/>
</dbReference>
<dbReference type="GO" id="GO:0016787">
    <property type="term" value="F:hydrolase activity"/>
    <property type="evidence" value="ECO:0007669"/>
    <property type="project" value="InterPro"/>
</dbReference>